<proteinExistence type="predicted"/>
<evidence type="ECO:0000256" key="1">
    <source>
        <dbReference type="SAM" id="SignalP"/>
    </source>
</evidence>
<protein>
    <submittedName>
        <fullName evidence="2">BQ5605_C004g02841 protein</fullName>
    </submittedName>
</protein>
<sequence length="95" mass="10708">MRSSILVLVASLVATVIGVAIPNQQCMFVLLLAGGERRSYVFALNLTREFCIYFTANASLNCVSDKLRHRCLPPPLKPLKLRDLQKWMHMQLCAC</sequence>
<keyword evidence="1" id="KW-0732">Signal</keyword>
<name>A0A2X0P4H8_9BASI</name>
<feature type="signal peptide" evidence="1">
    <location>
        <begin position="1"/>
        <end position="18"/>
    </location>
</feature>
<evidence type="ECO:0000313" key="3">
    <source>
        <dbReference type="Proteomes" id="UP000249464"/>
    </source>
</evidence>
<evidence type="ECO:0000313" key="2">
    <source>
        <dbReference type="EMBL" id="SGY68035.1"/>
    </source>
</evidence>
<dbReference type="AlphaFoldDB" id="A0A2X0P4H8"/>
<gene>
    <name evidence="2" type="primary">BQ5605_C004g02841</name>
    <name evidence="2" type="ORF">BQ5605_C004G02841</name>
</gene>
<dbReference type="Proteomes" id="UP000249464">
    <property type="component" value="Unassembled WGS sequence"/>
</dbReference>
<accession>A0A2X0P4H8</accession>
<organism evidence="2 3">
    <name type="scientific">Microbotryum silenes-dioicae</name>
    <dbReference type="NCBI Taxonomy" id="796604"/>
    <lineage>
        <taxon>Eukaryota</taxon>
        <taxon>Fungi</taxon>
        <taxon>Dikarya</taxon>
        <taxon>Basidiomycota</taxon>
        <taxon>Pucciniomycotina</taxon>
        <taxon>Microbotryomycetes</taxon>
        <taxon>Microbotryales</taxon>
        <taxon>Microbotryaceae</taxon>
        <taxon>Microbotryum</taxon>
    </lineage>
</organism>
<keyword evidence="3" id="KW-1185">Reference proteome</keyword>
<feature type="chain" id="PRO_5015845332" evidence="1">
    <location>
        <begin position="19"/>
        <end position="95"/>
    </location>
</feature>
<reference evidence="2 3" key="1">
    <citation type="submission" date="2016-11" db="EMBL/GenBank/DDBJ databases">
        <authorList>
            <person name="Jaros S."/>
            <person name="Januszkiewicz K."/>
            <person name="Wedrychowicz H."/>
        </authorList>
    </citation>
    <scope>NUCLEOTIDE SEQUENCE [LARGE SCALE GENOMIC DNA]</scope>
</reference>
<dbReference type="EMBL" id="FQNC01000046">
    <property type="protein sequence ID" value="SGY68035.1"/>
    <property type="molecule type" value="Genomic_DNA"/>
</dbReference>